<dbReference type="Pfam" id="PF17852">
    <property type="entry name" value="Dynein_AAA_lid"/>
    <property type="match status" value="1"/>
</dbReference>
<dbReference type="Pfam" id="PF12780">
    <property type="entry name" value="AAA_8"/>
    <property type="match status" value="1"/>
</dbReference>
<gene>
    <name evidence="23" type="ORF">PPERSA_08564</name>
</gene>
<dbReference type="SUPFAM" id="SSF52540">
    <property type="entry name" value="P-loop containing nucleoside triphosphate hydrolases"/>
    <property type="match status" value="3"/>
</dbReference>
<dbReference type="Proteomes" id="UP000054937">
    <property type="component" value="Unassembled WGS sequence"/>
</dbReference>
<proteinExistence type="predicted"/>
<dbReference type="Pfam" id="PF18199">
    <property type="entry name" value="Dynein_C"/>
    <property type="match status" value="1"/>
</dbReference>
<keyword evidence="6" id="KW-0243">Dynein</keyword>
<dbReference type="GO" id="GO:0030286">
    <property type="term" value="C:dynein complex"/>
    <property type="evidence" value="ECO:0007669"/>
    <property type="project" value="UniProtKB-KW"/>
</dbReference>
<keyword evidence="7 12" id="KW-0175">Coiled coil</keyword>
<comment type="caution">
    <text evidence="23">The sequence shown here is derived from an EMBL/GenBank/DDBJ whole genome shotgun (WGS) entry which is preliminary data.</text>
</comment>
<feature type="compositionally biased region" description="Basic and acidic residues" evidence="13">
    <location>
        <begin position="46"/>
        <end position="63"/>
    </location>
</feature>
<dbReference type="EMBL" id="LDAU01000040">
    <property type="protein sequence ID" value="KRX10161.1"/>
    <property type="molecule type" value="Genomic_DNA"/>
</dbReference>
<dbReference type="InParanoid" id="A0A0V0R6N0"/>
<dbReference type="Pfam" id="PF17857">
    <property type="entry name" value="AAA_lid_1"/>
    <property type="match status" value="1"/>
</dbReference>
<dbReference type="InterPro" id="IPR041658">
    <property type="entry name" value="AAA_lid_11"/>
</dbReference>
<dbReference type="InterPro" id="IPR013602">
    <property type="entry name" value="Dynein_heavy_linker"/>
</dbReference>
<dbReference type="Gene3D" id="1.10.8.720">
    <property type="entry name" value="Region D6 of dynein motor"/>
    <property type="match status" value="1"/>
</dbReference>
<reference evidence="23 24" key="1">
    <citation type="journal article" date="2015" name="Sci. Rep.">
        <title>Genome of the facultative scuticociliatosis pathogen Pseudocohnilembus persalinus provides insight into its virulence through horizontal gene transfer.</title>
        <authorList>
            <person name="Xiong J."/>
            <person name="Wang G."/>
            <person name="Cheng J."/>
            <person name="Tian M."/>
            <person name="Pan X."/>
            <person name="Warren A."/>
            <person name="Jiang C."/>
            <person name="Yuan D."/>
            <person name="Miao W."/>
        </authorList>
    </citation>
    <scope>NUCLEOTIDE SEQUENCE [LARGE SCALE GENOMIC DNA]</scope>
    <source>
        <strain evidence="23">36N120E</strain>
    </source>
</reference>
<dbReference type="Gene3D" id="1.10.472.130">
    <property type="match status" value="1"/>
</dbReference>
<evidence type="ECO:0000259" key="15">
    <source>
        <dbReference type="Pfam" id="PF08393"/>
    </source>
</evidence>
<dbReference type="GO" id="GO:0005874">
    <property type="term" value="C:microtubule"/>
    <property type="evidence" value="ECO:0007669"/>
    <property type="project" value="UniProtKB-KW"/>
</dbReference>
<dbReference type="GO" id="GO:0005524">
    <property type="term" value="F:ATP binding"/>
    <property type="evidence" value="ECO:0007669"/>
    <property type="project" value="UniProtKB-KW"/>
</dbReference>
<evidence type="ECO:0000256" key="12">
    <source>
        <dbReference type="SAM" id="Coils"/>
    </source>
</evidence>
<evidence type="ECO:0000259" key="17">
    <source>
        <dbReference type="Pfam" id="PF12777"/>
    </source>
</evidence>
<feature type="domain" description="Dynein heavy chain hydrolytic ATP-binding dynein motor region" evidence="16">
    <location>
        <begin position="1239"/>
        <end position="1499"/>
    </location>
</feature>
<evidence type="ECO:0000256" key="3">
    <source>
        <dbReference type="ARBA" id="ARBA00022701"/>
    </source>
</evidence>
<evidence type="ECO:0000256" key="10">
    <source>
        <dbReference type="ARBA" id="ARBA00023212"/>
    </source>
</evidence>
<keyword evidence="11" id="KW-0966">Cell projection</keyword>
<dbReference type="FunFam" id="3.40.50.300:FF:000044">
    <property type="entry name" value="Dynein heavy chain 5, axonemal"/>
    <property type="match status" value="1"/>
</dbReference>
<keyword evidence="10" id="KW-0206">Cytoskeleton</keyword>
<evidence type="ECO:0000313" key="24">
    <source>
        <dbReference type="Proteomes" id="UP000054937"/>
    </source>
</evidence>
<feature type="compositionally biased region" description="Basic and acidic residues" evidence="13">
    <location>
        <begin position="926"/>
        <end position="948"/>
    </location>
</feature>
<evidence type="ECO:0000259" key="16">
    <source>
        <dbReference type="Pfam" id="PF12774"/>
    </source>
</evidence>
<feature type="domain" description="Dynein heavy chain linker" evidence="15">
    <location>
        <begin position="618"/>
        <end position="874"/>
    </location>
</feature>
<keyword evidence="9" id="KW-0505">Motor protein</keyword>
<dbReference type="GO" id="GO:0007018">
    <property type="term" value="P:microtubule-based movement"/>
    <property type="evidence" value="ECO:0007669"/>
    <property type="project" value="InterPro"/>
</dbReference>
<keyword evidence="4" id="KW-0547">Nucleotide-binding</keyword>
<feature type="region of interest" description="Disordered" evidence="13">
    <location>
        <begin position="29"/>
        <end position="67"/>
    </location>
</feature>
<evidence type="ECO:0000256" key="2">
    <source>
        <dbReference type="ARBA" id="ARBA00022490"/>
    </source>
</evidence>
<dbReference type="Pfam" id="PF08393">
    <property type="entry name" value="DHC_N2"/>
    <property type="match status" value="1"/>
</dbReference>
<dbReference type="Pfam" id="PF12774">
    <property type="entry name" value="AAA_6"/>
    <property type="match status" value="1"/>
</dbReference>
<dbReference type="FunFam" id="1.20.920.30:FF:000002">
    <property type="entry name" value="Dynein axonemal heavy chain 3"/>
    <property type="match status" value="1"/>
</dbReference>
<keyword evidence="3" id="KW-0493">Microtubule</keyword>
<dbReference type="Gene3D" id="3.40.50.300">
    <property type="entry name" value="P-loop containing nucleotide triphosphate hydrolases"/>
    <property type="match status" value="5"/>
</dbReference>
<dbReference type="GO" id="GO:0016787">
    <property type="term" value="F:hydrolase activity"/>
    <property type="evidence" value="ECO:0007669"/>
    <property type="project" value="UniProtKB-KW"/>
</dbReference>
<dbReference type="Gene3D" id="1.20.920.30">
    <property type="match status" value="1"/>
</dbReference>
<feature type="coiled-coil region" evidence="12">
    <location>
        <begin position="2240"/>
        <end position="2267"/>
    </location>
</feature>
<feature type="coiled-coil region" evidence="12">
    <location>
        <begin position="2459"/>
        <end position="2535"/>
    </location>
</feature>
<dbReference type="InterPro" id="IPR041466">
    <property type="entry name" value="Dynein_AAA5_ext"/>
</dbReference>
<dbReference type="Gene3D" id="3.20.180.20">
    <property type="entry name" value="Dynein heavy chain, N-terminal domain 2"/>
    <property type="match status" value="1"/>
</dbReference>
<evidence type="ECO:0000259" key="21">
    <source>
        <dbReference type="Pfam" id="PF18198"/>
    </source>
</evidence>
<evidence type="ECO:0000256" key="11">
    <source>
        <dbReference type="ARBA" id="ARBA00023273"/>
    </source>
</evidence>
<dbReference type="GO" id="GO:0008569">
    <property type="term" value="F:minus-end-directed microtubule motor activity"/>
    <property type="evidence" value="ECO:0007669"/>
    <property type="project" value="InterPro"/>
</dbReference>
<dbReference type="InterPro" id="IPR042219">
    <property type="entry name" value="AAA_lid_11_sf"/>
</dbReference>
<comment type="subcellular location">
    <subcellularLocation>
        <location evidence="1">Cytoplasm</location>
        <location evidence="1">Cytoskeleton</location>
        <location evidence="1">Cilium axoneme</location>
    </subcellularLocation>
</comment>
<name>A0A0V0R6N0_PSEPJ</name>
<dbReference type="FunFam" id="1.20.920.20:FF:000001">
    <property type="entry name" value="dynein heavy chain 2, axonemal"/>
    <property type="match status" value="1"/>
</dbReference>
<keyword evidence="5" id="KW-0067">ATP-binding</keyword>
<evidence type="ECO:0000256" key="6">
    <source>
        <dbReference type="ARBA" id="ARBA00023017"/>
    </source>
</evidence>
<dbReference type="Gene3D" id="1.20.58.1120">
    <property type="match status" value="1"/>
</dbReference>
<dbReference type="Pfam" id="PF12777">
    <property type="entry name" value="MT"/>
    <property type="match status" value="1"/>
</dbReference>
<dbReference type="PANTHER" id="PTHR45703">
    <property type="entry name" value="DYNEIN HEAVY CHAIN"/>
    <property type="match status" value="1"/>
</dbReference>
<evidence type="ECO:0000256" key="5">
    <source>
        <dbReference type="ARBA" id="ARBA00022840"/>
    </source>
</evidence>
<feature type="coiled-coil region" evidence="12">
    <location>
        <begin position="2689"/>
        <end position="2761"/>
    </location>
</feature>
<feature type="domain" description="Dynein heavy chain 3 AAA+ lid" evidence="20">
    <location>
        <begin position="1970"/>
        <end position="2040"/>
    </location>
</feature>
<evidence type="ECO:0000256" key="1">
    <source>
        <dbReference type="ARBA" id="ARBA00004430"/>
    </source>
</evidence>
<dbReference type="Gene3D" id="3.10.490.20">
    <property type="match status" value="1"/>
</dbReference>
<dbReference type="GO" id="GO:0051959">
    <property type="term" value="F:dynein light intermediate chain binding"/>
    <property type="evidence" value="ECO:0007669"/>
    <property type="project" value="InterPro"/>
</dbReference>
<dbReference type="OrthoDB" id="5593012at2759"/>
<dbReference type="InterPro" id="IPR043160">
    <property type="entry name" value="Dynein_C_barrel"/>
</dbReference>
<evidence type="ECO:0000313" key="23">
    <source>
        <dbReference type="EMBL" id="KRX10161.1"/>
    </source>
</evidence>
<keyword evidence="2" id="KW-0963">Cytoplasm</keyword>
<dbReference type="Gene3D" id="1.20.140.100">
    <property type="entry name" value="Dynein heavy chain, N-terminal domain 2"/>
    <property type="match status" value="1"/>
</dbReference>
<evidence type="ECO:0000256" key="7">
    <source>
        <dbReference type="ARBA" id="ARBA00023054"/>
    </source>
</evidence>
<dbReference type="FunFam" id="1.10.8.710:FF:000001">
    <property type="entry name" value="Dynein axonemal heavy chain 2"/>
    <property type="match status" value="1"/>
</dbReference>
<evidence type="ECO:0000256" key="9">
    <source>
        <dbReference type="ARBA" id="ARBA00023175"/>
    </source>
</evidence>
<feature type="coiled-coil region" evidence="12">
    <location>
        <begin position="224"/>
        <end position="286"/>
    </location>
</feature>
<dbReference type="PANTHER" id="PTHR45703:SF36">
    <property type="entry name" value="DYNEIN HEAVY CHAIN, CYTOPLASMIC"/>
    <property type="match status" value="1"/>
</dbReference>
<feature type="domain" description="Dynein heavy chain region D6 P-loop" evidence="14">
    <location>
        <begin position="3170"/>
        <end position="3254"/>
    </location>
</feature>
<dbReference type="InterPro" id="IPR042222">
    <property type="entry name" value="Dynein_2_N"/>
</dbReference>
<dbReference type="GO" id="GO:0045505">
    <property type="term" value="F:dynein intermediate chain binding"/>
    <property type="evidence" value="ECO:0007669"/>
    <property type="project" value="InterPro"/>
</dbReference>
<dbReference type="InterPro" id="IPR024743">
    <property type="entry name" value="Dynein_HC_stalk"/>
</dbReference>
<evidence type="ECO:0000256" key="4">
    <source>
        <dbReference type="ARBA" id="ARBA00022741"/>
    </source>
</evidence>
<dbReference type="GO" id="GO:0005930">
    <property type="term" value="C:axoneme"/>
    <property type="evidence" value="ECO:0007669"/>
    <property type="project" value="UniProtKB-SubCell"/>
</dbReference>
<feature type="domain" description="Dynein heavy chain AAA module D4" evidence="18">
    <location>
        <begin position="2129"/>
        <end position="2434"/>
    </location>
</feature>
<dbReference type="InterPro" id="IPR004273">
    <property type="entry name" value="Dynein_heavy_D6_P-loop"/>
</dbReference>
<dbReference type="InterPro" id="IPR041228">
    <property type="entry name" value="Dynein_C"/>
</dbReference>
<feature type="domain" description="Dynein heavy chain coiled coil stalk" evidence="17">
    <location>
        <begin position="2450"/>
        <end position="2800"/>
    </location>
</feature>
<organism evidence="23 24">
    <name type="scientific">Pseudocohnilembus persalinus</name>
    <name type="common">Ciliate</name>
    <dbReference type="NCBI Taxonomy" id="266149"/>
    <lineage>
        <taxon>Eukaryota</taxon>
        <taxon>Sar</taxon>
        <taxon>Alveolata</taxon>
        <taxon>Ciliophora</taxon>
        <taxon>Intramacronucleata</taxon>
        <taxon>Oligohymenophorea</taxon>
        <taxon>Scuticociliatia</taxon>
        <taxon>Philasterida</taxon>
        <taxon>Pseudocohnilembidae</taxon>
        <taxon>Pseudocohnilembus</taxon>
    </lineage>
</organism>
<keyword evidence="23" id="KW-0378">Hydrolase</keyword>
<feature type="region of interest" description="Disordered" evidence="13">
    <location>
        <begin position="926"/>
        <end position="973"/>
    </location>
</feature>
<dbReference type="Gene3D" id="1.20.1270.280">
    <property type="match status" value="1"/>
</dbReference>
<feature type="domain" description="Dynein heavy chain AAA 5 extension" evidence="19">
    <location>
        <begin position="1719"/>
        <end position="1877"/>
    </location>
</feature>
<evidence type="ECO:0000256" key="13">
    <source>
        <dbReference type="SAM" id="MobiDB-lite"/>
    </source>
</evidence>
<evidence type="ECO:0000259" key="19">
    <source>
        <dbReference type="Pfam" id="PF17852"/>
    </source>
</evidence>
<accession>A0A0V0R6N0</accession>
<feature type="compositionally biased region" description="Low complexity" evidence="13">
    <location>
        <begin position="949"/>
        <end position="965"/>
    </location>
</feature>
<keyword evidence="24" id="KW-1185">Reference proteome</keyword>
<feature type="domain" description="Dynein heavy chain C-terminal" evidence="22">
    <location>
        <begin position="3375"/>
        <end position="3691"/>
    </location>
</feature>
<dbReference type="InterPro" id="IPR026983">
    <property type="entry name" value="DHC"/>
</dbReference>
<dbReference type="Gene3D" id="1.20.920.20">
    <property type="match status" value="1"/>
</dbReference>
<sequence>MKNQEEKKMNNTEFLLQEKSFRIQSEKEMNFSKFNKSPKGINYTHDFAEQKQDKNEPQKHQQQKDQLANKINGIINNKENFQNDQNNGQKQIQGQIQNDNQNSVILTQIQEEQNFAGGKLVLGSPRSQQRKFLKLQEKLENEQNNKKFDKFLYKNSETDKENQEEKNEYSFEFEKNIQNNAEIQSDQYLQNSFNSIKKDKAFQNPDKIEDLYNIAKEFSDEQNIQDKKNDEEIEQMQKQQQQEQLYYDECSKIQSRLEQIGKKINIMNLDQDSDSIEQENKIQQEEEDTKLQNELKNIDKLIRTYNLEHGLDYYVLKEIEKDKVEQELKFYRSQIDSLEEKYWMLYSWPQKIKKKLLSSQIAIESAEKDLKQKIQQDISSLRMEENTIYKEFQNLKMFQNYTDAKENNVAGQNLKEKIKNLIEFCEQIIERQKLLGIEQINKESIYQIQQDAKPFIQLWEISFSFSNDQMDLLNGRLTKLNYQSILTKIENYHKENIKLQRQLSSFQDGKQAINILVKLKKEVEGLKENLWIVEMFTLEAMIKKPQYYKEIFQSCNYYAQEQLDEVAQKEELEKNPSFQNVTYLSLDQIGPLKDQNSDQQIIQENQNNIESISQNQQKIVKKLSANHQEITLIQLYQLGIHHNKQKIEEISRKAEKQYSVEQKLKECQEKSKEIKLETQIYKDTGTYIFKDSEQTFDSFSELLSVVGMLKQSPWAKPILQQTNDLENKINEVIEVIEEWVKFQRDWIYLEVIFCGQDIQEKLTEEAKLFGQVDLIWRILMTQLGDNPYLIYQDLQKIKQEIQSAQNSITVIMKAISSYLEDKRLVFPRFYFVSDQDLLDILTKFRDPEGFQKHVNKCFEYIENLELTDFNQTQNVDKYIDKNQLFSRILKKIQDNKNKKKISQNQNSEKNIKVFSLLDIIQQDLQKNKDQQQNQDKETNQDEHDKQENQSKNQSENQIKNQSENQIQDEEDQDENQLKLKQFNNQFRGKREHSLFIQQHKKSIRYSKTVKNAIWGFTGMISQYFELVKFDQAILLEKFESVDKWMVQINCVMKSSLKNLLITALNDNLQSQKSFQDWVFNWPNQVSYLIEVTKQTQKIEEQLRIGEVKQYEDELNQHLQNIVELIRKDLNIIERLTVQSILINDIHLKDIVTNLNSQDECPKITDFEWQINQRYYLDYDEKKIFKNQNENFSDEQQNNGQNKQNEDLYQQNSKISEKQTQLLKSISGIHMNIMTHSVQYGFEYMGNNTRLVLTPLTDRCYRTLFMAYQFHYGGAPQGPAGTGKTETVKDLSKACGINCVVFNASEGLNYQAMYTFFKGLAASGSWCCFDEFNRIDPEVLSVVAQHVQQILTALKEQKRVFLLDGVECKLLPSCSFNITMNPGYKGRSELPDNLKKLLRPVAMMIPDYAMISEIYLYSVGFQNSRKIAKKIVASMQLASQLLSTQDHYDFGMRSLKAILVAVGKLSRDKQQINEDELALQALLQVNIPKFTKIDIKLFNETNKQFTQKCEHLFQTLQVRHGIILIGAPSSGKTSVLNVTKQSISELAEELGDIEEGQVYRKIDLQKINPKSLSLKQLYGYFDEKTKLWCDGILVKIYRKYLLQNMEKGLLVEYGWTVFDGPVDAVWIENMNTVLDDNKKLCLNSGEIIKLTNYQVQIFECQELNHASPATISRCGMVYMQNDLIEWFLVLESFFTRKLIQDLFFDRQKLEIYYLGILSLIVDINLAFISQNCNLVTKINKVTIVWHFINYLHALFKNQFEEQVEQSIEQGNLEGIQYQSKQQLDQILRKEDLFHNLVAFAMVWSFGGILNDQDKIKYQQFIKDVFLYQNLPQLKFEYGPYDKLEQNLIKFKEFKEILEVSHCSCFDFKLNNGKWENWEGWYGQESKDFKYMKNMNIIGAMIPRNFPSLRFIRHLQVFYLDPFSQNSLKSIFKKSIQKSFNAPNIPKEVTLMQNIIIESTIQFYEELKNIPDLFPTPKKIHYTVNLRDIQKVCNGLALVNPQNTKCKLDVIKLWACETQRVFKDRLISLSDQEKLNNLIQKILENRNLENPLLEYQQKVKENKGEKIKNRLNQTNDILFCSFDINTNQYQENQNNFDNKLIYQEIKNYSKLDEFLQEQLENFNDKNKNSIMNLILFEDAINHLIKIARIIQFQQGHALLVGTGASGKKSLTTLACFILKITQIKIDEGQEWNEQFKNVMIQSGTILNNNIVFYISDSQITQNSMLEDINHILNNGEIPNLFSNEEKMKIMELMEQNEKIQRKLKEQQYLQNDEDFSQNNKEQDNKSIKNMRFFQKKSRKVVGIQSQFQENYTNFLNICKKNLKMVIAVNPKDKFFYHRLKTFPSLVNCTTINWFLDWPEFAYTSIAQNLILDHQIFYSQDKEKGGLIFEKNLMEKIIKISYFCYQDYIKRARQMSKEIRRKLFATPLNFIRFLKILNKFIENFDKENNILIERYEKGVEKIIQTEKDVQKMRVDLENLQIRLQDLKVDNQQIIEDIQVKSEEVDQKKKMCEQEEKETQKQKDEAEQLQEECESDLSKVLPILKQAADALKNIKKDDLTKMKSYANPSESIRLVMEGVCFALGVDKNVPLKPKAPGSLEKVQDFWDYSKKHLLNDKLQKTIKNHNKEQILNLEPKNIQKLKKLIENPDFDKEKIKQASQAAYNLSNWIRAVHSVYEVMKIIEPKREKLGEAKKTLEITTKLLQEKIESLNEVTVILDNLQAEYAKASQEKKSIEEKVLNVKQKLERAEKLITGLAGEKEEWKIKGKQCRQFSNNILGDAVMCANIVAYHGPFPIQFRDKNFKKLRKFLNSQDIDFRENFKIQDILSNAIEIWPICIDPQNQANQFIKEKEAQNQIKIINPHKPVQEILSVVENTLQLGLPLLIENFSGDIQPTALEPLILKKFQYDGSVFKVKLGDKLVEGKSDFKLYITCQKTNHIFSSNLTGNCQMIDFSVTQEGLQDHMLNIVVQIEEPYKEQQSSSKGEDLLSDEQLVQALETNKNESYNMKEKLEKLQIDQFMAQGKEKIQENNIINPNPSWLTNSMWNNILELFKQFPNIYNQEMIEQFQITNLKQFEEFFKNKMCVQNLFNSVSEEQSIQNSENQELYLQNSQNIQQKLPENWENLPIFHKLILLKCLKPEQVVEGMQYLIKQQIGEEFYLKNLYDLENILQNSKCSQPILFVLQSGTDIQEQIQQIAKKKDMEQKFIIISLGQGNIEKAEQIVYQGIKNGNWIMLQNCHLAPSFVPKLEKICAILNQKNYIMNKKNGKGFTFYYLFSMQFYLKEQNLVHLDESNYGGKITDKHDRKLLGVVLDQYINQNIYTDEFKISQYDKVQQLYKLPEIQKSDFWIDHQQLFQQYPQDDEAEVFGLDKNAQISAQIQNGQKLMSSILQLLPKNQNYQNDKIQQSVEQQIKEKCEFFLNQLPQDFNESEIEKKIGFSYKNNLNTVIIMEVKRYNKLLKLIKNSLNTLIGAIEGINIMHEENENIFNKIYENQVPQLWQKYSYNSAKKLGSWITDLIKRLNFINEWVTKGEQPKMFWVGGFFYTQSFFTAILQNYSRQKNIAIDNIDYAFEIMSKKQQEKYGCGQLHPENGCYIKGLYIEGGSWDKKNNVLNDPKPGQLFAEMPIIWCRPLNKKWIKIRRKIIKNTFQCPLYNTTMRKGQLSSLGISSNWLLDIDLPIQNGTHYKQWILRGVALISQLDD</sequence>
<dbReference type="Pfam" id="PF18198">
    <property type="entry name" value="AAA_lid_11"/>
    <property type="match status" value="1"/>
</dbReference>
<dbReference type="FunFam" id="3.10.490.20:FF:000009">
    <property type="entry name" value="Dynein heavy chain 4"/>
    <property type="match status" value="1"/>
</dbReference>
<dbReference type="InterPro" id="IPR041589">
    <property type="entry name" value="DNAH3_AAA_lid_1"/>
</dbReference>
<evidence type="ECO:0000259" key="18">
    <source>
        <dbReference type="Pfam" id="PF12780"/>
    </source>
</evidence>
<dbReference type="InterPro" id="IPR042228">
    <property type="entry name" value="Dynein_linker_3"/>
</dbReference>
<dbReference type="Pfam" id="PF03028">
    <property type="entry name" value="Dynein_heavy"/>
    <property type="match status" value="1"/>
</dbReference>
<evidence type="ECO:0000259" key="20">
    <source>
        <dbReference type="Pfam" id="PF17857"/>
    </source>
</evidence>
<evidence type="ECO:0000259" key="14">
    <source>
        <dbReference type="Pfam" id="PF03028"/>
    </source>
</evidence>
<keyword evidence="8" id="KW-0969">Cilium</keyword>
<dbReference type="InterPro" id="IPR027417">
    <property type="entry name" value="P-loop_NTPase"/>
</dbReference>
<feature type="domain" description="Dynein heavy chain AAA lid" evidence="21">
    <location>
        <begin position="3285"/>
        <end position="3368"/>
    </location>
</feature>
<dbReference type="InterPro" id="IPR024317">
    <property type="entry name" value="Dynein_heavy_chain_D4_dom"/>
</dbReference>
<evidence type="ECO:0000256" key="8">
    <source>
        <dbReference type="ARBA" id="ARBA00023069"/>
    </source>
</evidence>
<dbReference type="Gene3D" id="1.10.287.2620">
    <property type="match status" value="1"/>
</dbReference>
<dbReference type="InterPro" id="IPR035699">
    <property type="entry name" value="AAA_6"/>
</dbReference>
<evidence type="ECO:0000259" key="22">
    <source>
        <dbReference type="Pfam" id="PF18199"/>
    </source>
</evidence>
<protein>
    <submittedName>
        <fullName evidence="23">p-loop containing nucleoside triphosphate hydrolase</fullName>
    </submittedName>
</protein>